<sequence>MALKEISSAWLPPNIVDKYQIFLNSTHSADFSRLKGTILENFEKDGIWNLTALRQRGGLTLDQWMQVTAPLFASQFIAMVEKQELTCTLNQFPSETVNLKKLKANYCLFFESGCKTHIETLKTRWTKHRPFAFYSTPLSKQTSTEPLVALVQGVPLSVRAWTLRYNITIAAFQIRMYREGLIQLPKKHILTPAWTILVDELASKGSKALQPHRTNKTLCDIFDPNHWQAILHCAIAISPIILLYDKKIQGINRGVLWQYAIMRSRNRTKPAAIQDLEDMIWKHMFRLADCSISAEYALDSIFEEATVHLNKMSTADASYFSIDTNPPVEYNDSAPPRLRRILDLRGAAE</sequence>
<accession>A0A9P5U9U0</accession>
<organism evidence="1 2">
    <name type="scientific">Rhodocollybia butyracea</name>
    <dbReference type="NCBI Taxonomy" id="206335"/>
    <lineage>
        <taxon>Eukaryota</taxon>
        <taxon>Fungi</taxon>
        <taxon>Dikarya</taxon>
        <taxon>Basidiomycota</taxon>
        <taxon>Agaricomycotina</taxon>
        <taxon>Agaricomycetes</taxon>
        <taxon>Agaricomycetidae</taxon>
        <taxon>Agaricales</taxon>
        <taxon>Marasmiineae</taxon>
        <taxon>Omphalotaceae</taxon>
        <taxon>Rhodocollybia</taxon>
    </lineage>
</organism>
<protein>
    <submittedName>
        <fullName evidence="1">Uncharacterized protein</fullName>
    </submittedName>
</protein>
<dbReference type="Proteomes" id="UP000772434">
    <property type="component" value="Unassembled WGS sequence"/>
</dbReference>
<keyword evidence="2" id="KW-1185">Reference proteome</keyword>
<gene>
    <name evidence="1" type="ORF">BDP27DRAFT_1419112</name>
</gene>
<name>A0A9P5U9U0_9AGAR</name>
<dbReference type="AlphaFoldDB" id="A0A9P5U9U0"/>
<dbReference type="EMBL" id="JADNRY010000033">
    <property type="protein sequence ID" value="KAF9071314.1"/>
    <property type="molecule type" value="Genomic_DNA"/>
</dbReference>
<reference evidence="1" key="1">
    <citation type="submission" date="2020-11" db="EMBL/GenBank/DDBJ databases">
        <authorList>
            <consortium name="DOE Joint Genome Institute"/>
            <person name="Ahrendt S."/>
            <person name="Riley R."/>
            <person name="Andreopoulos W."/>
            <person name="Labutti K."/>
            <person name="Pangilinan J."/>
            <person name="Ruiz-Duenas F.J."/>
            <person name="Barrasa J.M."/>
            <person name="Sanchez-Garcia M."/>
            <person name="Camarero S."/>
            <person name="Miyauchi S."/>
            <person name="Serrano A."/>
            <person name="Linde D."/>
            <person name="Babiker R."/>
            <person name="Drula E."/>
            <person name="Ayuso-Fernandez I."/>
            <person name="Pacheco R."/>
            <person name="Padilla G."/>
            <person name="Ferreira P."/>
            <person name="Barriuso J."/>
            <person name="Kellner H."/>
            <person name="Castanera R."/>
            <person name="Alfaro M."/>
            <person name="Ramirez L."/>
            <person name="Pisabarro A.G."/>
            <person name="Kuo A."/>
            <person name="Tritt A."/>
            <person name="Lipzen A."/>
            <person name="He G."/>
            <person name="Yan M."/>
            <person name="Ng V."/>
            <person name="Cullen D."/>
            <person name="Martin F."/>
            <person name="Rosso M.-N."/>
            <person name="Henrissat B."/>
            <person name="Hibbett D."/>
            <person name="Martinez A.T."/>
            <person name="Grigoriev I.V."/>
        </authorList>
    </citation>
    <scope>NUCLEOTIDE SEQUENCE</scope>
    <source>
        <strain evidence="1">AH 40177</strain>
    </source>
</reference>
<proteinExistence type="predicted"/>
<evidence type="ECO:0000313" key="2">
    <source>
        <dbReference type="Proteomes" id="UP000772434"/>
    </source>
</evidence>
<comment type="caution">
    <text evidence="1">The sequence shown here is derived from an EMBL/GenBank/DDBJ whole genome shotgun (WGS) entry which is preliminary data.</text>
</comment>
<evidence type="ECO:0000313" key="1">
    <source>
        <dbReference type="EMBL" id="KAF9071314.1"/>
    </source>
</evidence>